<dbReference type="Pfam" id="PF04773">
    <property type="entry name" value="FecR"/>
    <property type="match status" value="1"/>
</dbReference>
<feature type="transmembrane region" description="Helical" evidence="1">
    <location>
        <begin position="68"/>
        <end position="87"/>
    </location>
</feature>
<dbReference type="GO" id="GO:0016989">
    <property type="term" value="F:sigma factor antagonist activity"/>
    <property type="evidence" value="ECO:0007669"/>
    <property type="project" value="TreeGrafter"/>
</dbReference>
<keyword evidence="1" id="KW-0472">Membrane</keyword>
<feature type="domain" description="Protein FecR C-terminal" evidence="3">
    <location>
        <begin position="239"/>
        <end position="303"/>
    </location>
</feature>
<evidence type="ECO:0000256" key="1">
    <source>
        <dbReference type="SAM" id="Phobius"/>
    </source>
</evidence>
<protein>
    <submittedName>
        <fullName evidence="4">DUF4974 domain-containing protein</fullName>
    </submittedName>
</protein>
<dbReference type="PANTHER" id="PTHR30273">
    <property type="entry name" value="PERIPLASMIC SIGNAL SENSOR AND SIGMA FACTOR ACTIVATOR FECR-RELATED"/>
    <property type="match status" value="1"/>
</dbReference>
<evidence type="ECO:0000259" key="3">
    <source>
        <dbReference type="Pfam" id="PF16344"/>
    </source>
</evidence>
<dbReference type="RefSeq" id="WP_131028116.1">
    <property type="nucleotide sequence ID" value="NZ_SIXF01000001.1"/>
</dbReference>
<keyword evidence="5" id="KW-1185">Reference proteome</keyword>
<dbReference type="Gene3D" id="2.60.120.1440">
    <property type="match status" value="1"/>
</dbReference>
<dbReference type="InterPro" id="IPR032508">
    <property type="entry name" value="FecR_C"/>
</dbReference>
<comment type="caution">
    <text evidence="4">The sequence shown here is derived from an EMBL/GenBank/DDBJ whole genome shotgun (WGS) entry which is preliminary data.</text>
</comment>
<evidence type="ECO:0000313" key="5">
    <source>
        <dbReference type="Proteomes" id="UP000291819"/>
    </source>
</evidence>
<proteinExistence type="predicted"/>
<dbReference type="Pfam" id="PF16344">
    <property type="entry name" value="FecR_C"/>
    <property type="match status" value="1"/>
</dbReference>
<accession>A0A4Q9HHV0</accession>
<dbReference type="InterPro" id="IPR006860">
    <property type="entry name" value="FecR"/>
</dbReference>
<name>A0A4Q9HHV0_9SPHI</name>
<dbReference type="InterPro" id="IPR012373">
    <property type="entry name" value="Ferrdict_sens_TM"/>
</dbReference>
<feature type="domain" description="FecR protein" evidence="2">
    <location>
        <begin position="107"/>
        <end position="193"/>
    </location>
</feature>
<gene>
    <name evidence="4" type="ORF">EYS08_01660</name>
</gene>
<keyword evidence="1" id="KW-1133">Transmembrane helix</keyword>
<dbReference type="PIRSF" id="PIRSF018266">
    <property type="entry name" value="FecR"/>
    <property type="match status" value="1"/>
</dbReference>
<dbReference type="Proteomes" id="UP000291819">
    <property type="component" value="Unassembled WGS sequence"/>
</dbReference>
<keyword evidence="1" id="KW-0812">Transmembrane</keyword>
<dbReference type="PANTHER" id="PTHR30273:SF2">
    <property type="entry name" value="PROTEIN FECR"/>
    <property type="match status" value="1"/>
</dbReference>
<evidence type="ECO:0000259" key="2">
    <source>
        <dbReference type="Pfam" id="PF04773"/>
    </source>
</evidence>
<organism evidence="4 5">
    <name type="scientific">Pedobacter kyonggii</name>
    <dbReference type="NCBI Taxonomy" id="1926871"/>
    <lineage>
        <taxon>Bacteria</taxon>
        <taxon>Pseudomonadati</taxon>
        <taxon>Bacteroidota</taxon>
        <taxon>Sphingobacteriia</taxon>
        <taxon>Sphingobacteriales</taxon>
        <taxon>Sphingobacteriaceae</taxon>
        <taxon>Pedobacter</taxon>
    </lineage>
</organism>
<dbReference type="AlphaFoldDB" id="A0A4Q9HHV0"/>
<evidence type="ECO:0000313" key="4">
    <source>
        <dbReference type="EMBL" id="TBO45065.1"/>
    </source>
</evidence>
<sequence>MEDIDADLLEKYAKGKCSPSEQEQVELWLADEQFHEGSKIEDERIQAEIYSAIQAHVKPIQRKINFKWLIYGSIAASLALASGFFFFNQQKGNAQNVVFIAPFGQPSTITLPDSSKVELQPGSKISYPDKFNKNARNVTLFSGEAFFIIQHNTEQAFILNSSNSEIKVLGTRFNVRNLKSAPVLEVTLTQGKISFQPKKGALSILKPGESLIFDKSNQHLVSINQVDTNAVTAWKTGTIRFNDTPMPEVLETLENRYGFKFKISCKLDKPISGKFGDQSISKVLQLIERASDYRFKNSGKYVEVYK</sequence>
<dbReference type="OrthoDB" id="645173at2"/>
<reference evidence="4 5" key="1">
    <citation type="submission" date="2019-02" db="EMBL/GenBank/DDBJ databases">
        <title>Pedobacter kyonggii whole genome sequence analysis.</title>
        <authorList>
            <person name="Dahal R.H."/>
        </authorList>
    </citation>
    <scope>NUCLEOTIDE SEQUENCE [LARGE SCALE GENOMIC DNA]</scope>
    <source>
        <strain evidence="4 5">K-4-11-1</strain>
    </source>
</reference>
<dbReference type="Gene3D" id="3.55.50.30">
    <property type="match status" value="1"/>
</dbReference>
<dbReference type="EMBL" id="SIXF01000001">
    <property type="protein sequence ID" value="TBO45065.1"/>
    <property type="molecule type" value="Genomic_DNA"/>
</dbReference>